<comment type="caution">
    <text evidence="2">The sequence shown here is derived from an EMBL/GenBank/DDBJ whole genome shotgun (WGS) entry which is preliminary data.</text>
</comment>
<keyword evidence="1" id="KW-1133">Transmembrane helix</keyword>
<evidence type="ECO:0000256" key="1">
    <source>
        <dbReference type="SAM" id="Phobius"/>
    </source>
</evidence>
<protein>
    <submittedName>
        <fullName evidence="2">Uncharacterized protein</fullName>
    </submittedName>
</protein>
<keyword evidence="1" id="KW-0472">Membrane</keyword>
<reference evidence="2" key="1">
    <citation type="submission" date="2021-01" db="EMBL/GenBank/DDBJ databases">
        <title>Whole genome shotgun sequence of Acrocarpospora phusangensis NBRC 108782.</title>
        <authorList>
            <person name="Komaki H."/>
            <person name="Tamura T."/>
        </authorList>
    </citation>
    <scope>NUCLEOTIDE SEQUENCE</scope>
    <source>
        <strain evidence="2">NBRC 108782</strain>
    </source>
</reference>
<dbReference type="Proteomes" id="UP000640052">
    <property type="component" value="Unassembled WGS sequence"/>
</dbReference>
<gene>
    <name evidence="2" type="ORF">Aph01nite_23390</name>
</gene>
<name>A0A919Q7T0_9ACTN</name>
<evidence type="ECO:0000313" key="3">
    <source>
        <dbReference type="Proteomes" id="UP000640052"/>
    </source>
</evidence>
<sequence>MENGHYYLVDPQSGGMAQVKRSRVRIASLATLVAGALVAGLAGCGGSQFTYVRDNEGETYFKVPASWQKVDHKPIQQILTGEDPNSETARMRAQFVWTAAFDGDSKSPGAEHFIPLGVKADEPFVYSVVQPLTEEQRDTMSLNTLRNWVWPVTKTFRDQVTQANPQFPLQNFELLADEVLDPGEGASGVHVRFNYQLGATGETHTFDLTGYLNAGSTKVSVLLVRCSATCYRQRAAELDGITQSFKIRKTLG</sequence>
<feature type="transmembrane region" description="Helical" evidence="1">
    <location>
        <begin position="26"/>
        <end position="43"/>
    </location>
</feature>
<accession>A0A919Q7T0</accession>
<dbReference type="AlphaFoldDB" id="A0A919Q7T0"/>
<organism evidence="2 3">
    <name type="scientific">Acrocarpospora phusangensis</name>
    <dbReference type="NCBI Taxonomy" id="1070424"/>
    <lineage>
        <taxon>Bacteria</taxon>
        <taxon>Bacillati</taxon>
        <taxon>Actinomycetota</taxon>
        <taxon>Actinomycetes</taxon>
        <taxon>Streptosporangiales</taxon>
        <taxon>Streptosporangiaceae</taxon>
        <taxon>Acrocarpospora</taxon>
    </lineage>
</organism>
<evidence type="ECO:0000313" key="2">
    <source>
        <dbReference type="EMBL" id="GIH24029.1"/>
    </source>
</evidence>
<keyword evidence="1" id="KW-0812">Transmembrane</keyword>
<proteinExistence type="predicted"/>
<dbReference type="EMBL" id="BOOA01000015">
    <property type="protein sequence ID" value="GIH24029.1"/>
    <property type="molecule type" value="Genomic_DNA"/>
</dbReference>
<keyword evidence="3" id="KW-1185">Reference proteome</keyword>